<dbReference type="RefSeq" id="WP_111318303.1">
    <property type="nucleotide sequence ID" value="NZ_BIFX01000001.1"/>
</dbReference>
<feature type="transmembrane region" description="Helical" evidence="2">
    <location>
        <begin position="43"/>
        <end position="64"/>
    </location>
</feature>
<feature type="region of interest" description="Disordered" evidence="1">
    <location>
        <begin position="1"/>
        <end position="25"/>
    </location>
</feature>
<keyword evidence="4" id="KW-1185">Reference proteome</keyword>
<organism evidence="3 4">
    <name type="scientific">Thermosporothrix hazakensis</name>
    <dbReference type="NCBI Taxonomy" id="644383"/>
    <lineage>
        <taxon>Bacteria</taxon>
        <taxon>Bacillati</taxon>
        <taxon>Chloroflexota</taxon>
        <taxon>Ktedonobacteria</taxon>
        <taxon>Ktedonobacterales</taxon>
        <taxon>Thermosporotrichaceae</taxon>
        <taxon>Thermosporothrix</taxon>
    </lineage>
</organism>
<evidence type="ECO:0000256" key="2">
    <source>
        <dbReference type="SAM" id="Phobius"/>
    </source>
</evidence>
<dbReference type="AlphaFoldDB" id="A0A326UC84"/>
<keyword evidence="2" id="KW-0812">Transmembrane</keyword>
<keyword evidence="2" id="KW-1133">Transmembrane helix</keyword>
<gene>
    <name evidence="3" type="ORF">EI42_00405</name>
</gene>
<evidence type="ECO:0000313" key="4">
    <source>
        <dbReference type="Proteomes" id="UP000248806"/>
    </source>
</evidence>
<feature type="transmembrane region" description="Helical" evidence="2">
    <location>
        <begin position="84"/>
        <end position="106"/>
    </location>
</feature>
<evidence type="ECO:0000313" key="3">
    <source>
        <dbReference type="EMBL" id="PZW36232.1"/>
    </source>
</evidence>
<dbReference type="EMBL" id="QKUF01000001">
    <property type="protein sequence ID" value="PZW36232.1"/>
    <property type="molecule type" value="Genomic_DNA"/>
</dbReference>
<name>A0A326UC84_THEHA</name>
<comment type="caution">
    <text evidence="3">The sequence shown here is derived from an EMBL/GenBank/DDBJ whole genome shotgun (WGS) entry which is preliminary data.</text>
</comment>
<dbReference type="Proteomes" id="UP000248806">
    <property type="component" value="Unassembled WGS sequence"/>
</dbReference>
<sequence length="118" mass="12941">MEQETASTAKKVSATSEVAGTERREAFGTAKTENLRDSGLWRIILPVVAILCCLMLLALPLIILGPLFAHSVDPHSASYHVNLLWVWIVMAIIEIVVAVVAIRGLVRVFMTQAGNYRP</sequence>
<keyword evidence="2" id="KW-0472">Membrane</keyword>
<feature type="compositionally biased region" description="Polar residues" evidence="1">
    <location>
        <begin position="1"/>
        <end position="18"/>
    </location>
</feature>
<evidence type="ECO:0000256" key="1">
    <source>
        <dbReference type="SAM" id="MobiDB-lite"/>
    </source>
</evidence>
<dbReference type="OrthoDB" id="164156at2"/>
<proteinExistence type="predicted"/>
<reference evidence="3 4" key="1">
    <citation type="submission" date="2018-06" db="EMBL/GenBank/DDBJ databases">
        <title>Genomic Encyclopedia of Archaeal and Bacterial Type Strains, Phase II (KMG-II): from individual species to whole genera.</title>
        <authorList>
            <person name="Goeker M."/>
        </authorList>
    </citation>
    <scope>NUCLEOTIDE SEQUENCE [LARGE SCALE GENOMIC DNA]</scope>
    <source>
        <strain evidence="3 4">ATCC BAA-1881</strain>
    </source>
</reference>
<protein>
    <submittedName>
        <fullName evidence="3">Uncharacterized protein</fullName>
    </submittedName>
</protein>
<accession>A0A326UC84</accession>